<comment type="function">
    <text evidence="11">S-adenosyl-L-methionine-dependent methyltransferase that mediates N(3)-methylcytidine modification of residue 32 of the tRNA anticodon loop of tRNA(Ser), including tRNA(Ser)(UGA) and tRNA(Ser)(GCU). Interaction with SARS1/SerRS is required for N(3)-methylcytidine methylation.</text>
</comment>
<dbReference type="GO" id="GO:0030488">
    <property type="term" value="P:tRNA methylation"/>
    <property type="evidence" value="ECO:0007669"/>
    <property type="project" value="UniProtKB-ARBA"/>
</dbReference>
<dbReference type="SUPFAM" id="SSF53335">
    <property type="entry name" value="S-adenosyl-L-methionine-dependent methyltransferases"/>
    <property type="match status" value="1"/>
</dbReference>
<evidence type="ECO:0000256" key="10">
    <source>
        <dbReference type="ARBA" id="ARBA00050646"/>
    </source>
</evidence>
<feature type="compositionally biased region" description="Low complexity" evidence="15">
    <location>
        <begin position="549"/>
        <end position="559"/>
    </location>
</feature>
<comment type="similarity">
    <text evidence="3">Belongs to the methyltransferase superfamily. METL family.</text>
</comment>
<evidence type="ECO:0000256" key="3">
    <source>
        <dbReference type="ARBA" id="ARBA00009725"/>
    </source>
</evidence>
<feature type="region of interest" description="Disordered" evidence="15">
    <location>
        <begin position="646"/>
        <end position="719"/>
    </location>
</feature>
<feature type="non-terminal residue" evidence="17">
    <location>
        <position position="1"/>
    </location>
</feature>
<dbReference type="Pfam" id="PF08242">
    <property type="entry name" value="Methyltransf_12"/>
    <property type="match status" value="1"/>
</dbReference>
<evidence type="ECO:0000256" key="15">
    <source>
        <dbReference type="SAM" id="MobiDB-lite"/>
    </source>
</evidence>
<evidence type="ECO:0000256" key="14">
    <source>
        <dbReference type="SAM" id="Coils"/>
    </source>
</evidence>
<evidence type="ECO:0000313" key="17">
    <source>
        <dbReference type="EMBL" id="MBN3325878.1"/>
    </source>
</evidence>
<feature type="region of interest" description="Disordered" evidence="15">
    <location>
        <begin position="1"/>
        <end position="28"/>
    </location>
</feature>
<dbReference type="Pfam" id="PF05276">
    <property type="entry name" value="SH3BP5"/>
    <property type="match status" value="1"/>
</dbReference>
<reference evidence="17" key="1">
    <citation type="journal article" date="2021" name="Cell">
        <title>Tracing the genetic footprints of vertebrate landing in non-teleost ray-finned fishes.</title>
        <authorList>
            <person name="Bi X."/>
            <person name="Wang K."/>
            <person name="Yang L."/>
            <person name="Pan H."/>
            <person name="Jiang H."/>
            <person name="Wei Q."/>
            <person name="Fang M."/>
            <person name="Yu H."/>
            <person name="Zhu C."/>
            <person name="Cai Y."/>
            <person name="He Y."/>
            <person name="Gan X."/>
            <person name="Zeng H."/>
            <person name="Yu D."/>
            <person name="Zhu Y."/>
            <person name="Jiang H."/>
            <person name="Qiu Q."/>
            <person name="Yang H."/>
            <person name="Zhang Y.E."/>
            <person name="Wang W."/>
            <person name="Zhu M."/>
            <person name="He S."/>
            <person name="Zhang G."/>
        </authorList>
    </citation>
    <scope>NUCLEOTIDE SEQUENCE</scope>
    <source>
        <strain evidence="17">Allg_001</strain>
    </source>
</reference>
<comment type="subcellular location">
    <subcellularLocation>
        <location evidence="13">Cytoplasm</location>
    </subcellularLocation>
    <subcellularLocation>
        <location evidence="1">Nucleus</location>
    </subcellularLocation>
    <text evidence="13">Colocalizes with RAB11A on cytoplasmic vesicle membranes.</text>
</comment>
<keyword evidence="4 13" id="KW-0963">Cytoplasm</keyword>
<dbReference type="InterPro" id="IPR013217">
    <property type="entry name" value="Methyltransf_12"/>
</dbReference>
<dbReference type="InterPro" id="IPR029063">
    <property type="entry name" value="SAM-dependent_MTases_sf"/>
</dbReference>
<keyword evidence="6" id="KW-0808">Transferase</keyword>
<dbReference type="Gene3D" id="3.40.50.150">
    <property type="entry name" value="Vaccinia Virus protein VP39"/>
    <property type="match status" value="1"/>
</dbReference>
<feature type="region of interest" description="Disordered" evidence="15">
    <location>
        <begin position="281"/>
        <end position="303"/>
    </location>
</feature>
<comment type="caution">
    <text evidence="17">The sequence shown here is derived from an EMBL/GenBank/DDBJ whole genome shotgun (WGS) entry which is preliminary data.</text>
</comment>
<evidence type="ECO:0000313" key="18">
    <source>
        <dbReference type="Proteomes" id="UP000736164"/>
    </source>
</evidence>
<feature type="compositionally biased region" description="Polar residues" evidence="15">
    <location>
        <begin position="590"/>
        <end position="600"/>
    </location>
</feature>
<comment type="catalytic activity">
    <reaction evidence="10">
        <text>cytidine(32) in tRNA(Ser) + S-adenosyl-L-methionine = N(3)-methylcytidine(32) in tRNA(Ser) + S-adenosyl-L-homocysteine + H(+)</text>
        <dbReference type="Rhea" id="RHEA:50956"/>
        <dbReference type="Rhea" id="RHEA-COMP:12849"/>
        <dbReference type="Rhea" id="RHEA-COMP:12851"/>
        <dbReference type="ChEBI" id="CHEBI:15378"/>
        <dbReference type="ChEBI" id="CHEBI:57856"/>
        <dbReference type="ChEBI" id="CHEBI:59789"/>
        <dbReference type="ChEBI" id="CHEBI:74894"/>
        <dbReference type="ChEBI" id="CHEBI:82748"/>
    </reaction>
    <physiologicalReaction direction="left-to-right" evidence="10">
        <dbReference type="Rhea" id="RHEA:50957"/>
    </physiologicalReaction>
</comment>
<feature type="region of interest" description="Disordered" evidence="15">
    <location>
        <begin position="531"/>
        <end position="559"/>
    </location>
</feature>
<dbReference type="GO" id="GO:0004860">
    <property type="term" value="F:protein kinase inhibitor activity"/>
    <property type="evidence" value="ECO:0007669"/>
    <property type="project" value="TreeGrafter"/>
</dbReference>
<feature type="coiled-coil region" evidence="14">
    <location>
        <begin position="452"/>
        <end position="521"/>
    </location>
</feature>
<evidence type="ECO:0000256" key="8">
    <source>
        <dbReference type="ARBA" id="ARBA00023054"/>
    </source>
</evidence>
<evidence type="ECO:0000259" key="16">
    <source>
        <dbReference type="Pfam" id="PF08242"/>
    </source>
</evidence>
<evidence type="ECO:0000256" key="1">
    <source>
        <dbReference type="ARBA" id="ARBA00004123"/>
    </source>
</evidence>
<keyword evidence="13" id="KW-0344">Guanine-nucleotide releasing factor</keyword>
<sequence length="737" mass="82254">MPLRMEGIDSEDACGPHCDSASPSTGTQLAGLADSEVSETVFQRKEHCARALSPEERAKLKRDQYLVSDFKQQKLEKEAQRNWDLFYKRNSTNFFKDRHWTTREFEELQACREFEAQKLILLEAGCGVGNCIFPLLEEDLSIFVYACDFSPRAVEFVKQNPLYNAERCEAFQCDLTKDELSKNIPPESVNVATLIFVLSAIHPDRMHLALENIYRVLKPGGTVLFRDYGLNDHAMLRFKSGSKLGENFYVRQDGTRSFFFSKEFLEDLFTAVGYETLVNERSRRREGKPAGSSRTAAGVATPCGAADDTEDGGLLPASCAVPFDSRSQIRARQENYNISEARQRFRSVLVEATVKLDELVKKIGKAVEDSKPYWEARRVARQAQLEAQKATQDFQRATEVLRAAKETIALAEQRLLEDEKRQFDSAWQEMLNHATERVMEAEQTKTRSELVHKDTAAKYNAAMSRMKQLEKKLKRTINKSKPYFEMKAKYYLQLEQLKKNVDELQAKLSLAKGDYKTALRNLEVISDEIHERRRSSAMGPRGRGVGAEGDSSSGDDLSGFKLESDAVSVTSEVFEEDNCSSAVSEEDSETQSMCSLSSVPASPLDLPSPFPTSYSSSSVSSRPSSLDLPSPVSLCDFGLISPVLGPRSECSGASSPECDLERGDRAEGAEDEADNARNNNNNGSSSSSSHKKTTSLEARFGRLSLKRPKTDNLKSAERDRFSLAQRPAASALLVNGL</sequence>
<protein>
    <recommendedName>
        <fullName evidence="13">SH3 domain-binding protein 5</fullName>
        <shortName evidence="13">SH3BP-5</shortName>
    </recommendedName>
</protein>
<evidence type="ECO:0000256" key="6">
    <source>
        <dbReference type="ARBA" id="ARBA00022679"/>
    </source>
</evidence>
<feature type="region of interest" description="Disordered" evidence="15">
    <location>
        <begin position="577"/>
        <end position="602"/>
    </location>
</feature>
<dbReference type="InterPro" id="IPR007940">
    <property type="entry name" value="SH3BP5"/>
</dbReference>
<comment type="function">
    <text evidence="13">Functions as guanine nucleotide exchange factor (GEF) for RAB11A.</text>
</comment>
<dbReference type="PANTHER" id="PTHR19423:SF1">
    <property type="entry name" value="SH3 DOMAIN-BINDING PROTEIN 5"/>
    <property type="match status" value="1"/>
</dbReference>
<proteinExistence type="inferred from homology"/>
<dbReference type="PANTHER" id="PTHR19423">
    <property type="entry name" value="SH3 DOMAIN-BINDING PROTEIN 5"/>
    <property type="match status" value="1"/>
</dbReference>
<feature type="compositionally biased region" description="Basic and acidic residues" evidence="15">
    <location>
        <begin position="708"/>
        <end position="719"/>
    </location>
</feature>
<gene>
    <name evidence="17" type="primary">Sh3bp5</name>
    <name evidence="17" type="ORF">GTO95_0004388</name>
</gene>
<feature type="compositionally biased region" description="Low complexity" evidence="15">
    <location>
        <begin position="676"/>
        <end position="688"/>
    </location>
</feature>
<keyword evidence="7" id="KW-0819">tRNA processing</keyword>
<comment type="subunit">
    <text evidence="12">Monomer. Interacts with SARS1/SerRS; interaction is mediated via tRNA(Ser) and is required for N(3)-methylcytidine methylation.</text>
</comment>
<evidence type="ECO:0000256" key="11">
    <source>
        <dbReference type="ARBA" id="ARBA00058280"/>
    </source>
</evidence>
<evidence type="ECO:0000256" key="5">
    <source>
        <dbReference type="ARBA" id="ARBA00022603"/>
    </source>
</evidence>
<keyword evidence="8 13" id="KW-0175">Coiled coil</keyword>
<dbReference type="FunFam" id="3.40.50.150:FF:000279">
    <property type="entry name" value="Methyltransferase-like protein"/>
    <property type="match status" value="1"/>
</dbReference>
<organism evidence="17 18">
    <name type="scientific">Atractosteus spatula</name>
    <name type="common">Alligator gar</name>
    <name type="synonym">Lepisosteus spatula</name>
    <dbReference type="NCBI Taxonomy" id="7917"/>
    <lineage>
        <taxon>Eukaryota</taxon>
        <taxon>Metazoa</taxon>
        <taxon>Chordata</taxon>
        <taxon>Craniata</taxon>
        <taxon>Vertebrata</taxon>
        <taxon>Euteleostomi</taxon>
        <taxon>Actinopterygii</taxon>
        <taxon>Neopterygii</taxon>
        <taxon>Holostei</taxon>
        <taxon>Semionotiformes</taxon>
        <taxon>Lepisosteidae</taxon>
        <taxon>Atractosteus</taxon>
    </lineage>
</organism>
<dbReference type="GO" id="GO:0035556">
    <property type="term" value="P:intracellular signal transduction"/>
    <property type="evidence" value="ECO:0007669"/>
    <property type="project" value="UniProtKB-UniRule"/>
</dbReference>
<evidence type="ECO:0000256" key="4">
    <source>
        <dbReference type="ARBA" id="ARBA00022490"/>
    </source>
</evidence>
<dbReference type="GO" id="GO:0052735">
    <property type="term" value="F:tRNA (cytidine-3-)-methyltransferase activity"/>
    <property type="evidence" value="ECO:0007669"/>
    <property type="project" value="UniProtKB-ARBA"/>
</dbReference>
<comment type="subunit">
    <text evidence="13">Interacts with GDP-bound and nucleotide-free forms of RAB11A.</text>
</comment>
<evidence type="ECO:0000256" key="7">
    <source>
        <dbReference type="ARBA" id="ARBA00022694"/>
    </source>
</evidence>
<name>A0A8J7TJT4_ATRSP</name>
<evidence type="ECO:0000256" key="13">
    <source>
        <dbReference type="RuleBase" id="RU369054"/>
    </source>
</evidence>
<feature type="coiled-coil region" evidence="14">
    <location>
        <begin position="380"/>
        <end position="421"/>
    </location>
</feature>
<keyword evidence="5" id="KW-0489">Methyltransferase</keyword>
<evidence type="ECO:0000256" key="9">
    <source>
        <dbReference type="ARBA" id="ARBA00023242"/>
    </source>
</evidence>
<feature type="non-terminal residue" evidence="17">
    <location>
        <position position="737"/>
    </location>
</feature>
<evidence type="ECO:0000256" key="12">
    <source>
        <dbReference type="ARBA" id="ARBA00065134"/>
    </source>
</evidence>
<dbReference type="CDD" id="cd02440">
    <property type="entry name" value="AdoMet_MTases"/>
    <property type="match status" value="1"/>
</dbReference>
<dbReference type="Proteomes" id="UP000736164">
    <property type="component" value="Unassembled WGS sequence"/>
</dbReference>
<feature type="domain" description="Methyltransferase type 12" evidence="16">
    <location>
        <begin position="122"/>
        <end position="222"/>
    </location>
</feature>
<dbReference type="GO" id="GO:0005085">
    <property type="term" value="F:guanyl-nucleotide exchange factor activity"/>
    <property type="evidence" value="ECO:0007669"/>
    <property type="project" value="UniProtKB-UniRule"/>
</dbReference>
<accession>A0A8J7TJT4</accession>
<dbReference type="EMBL" id="JAAWVO010078054">
    <property type="protein sequence ID" value="MBN3325878.1"/>
    <property type="molecule type" value="Genomic_DNA"/>
</dbReference>
<keyword evidence="9" id="KW-0539">Nucleus</keyword>
<feature type="compositionally biased region" description="Acidic residues" evidence="15">
    <location>
        <begin position="577"/>
        <end position="589"/>
    </location>
</feature>
<dbReference type="GO" id="GO:0017124">
    <property type="term" value="F:SH3 domain binding"/>
    <property type="evidence" value="ECO:0007669"/>
    <property type="project" value="UniProtKB-UniRule"/>
</dbReference>
<evidence type="ECO:0000256" key="2">
    <source>
        <dbReference type="ARBA" id="ARBA00007796"/>
    </source>
</evidence>
<dbReference type="GO" id="GO:0005634">
    <property type="term" value="C:nucleus"/>
    <property type="evidence" value="ECO:0007669"/>
    <property type="project" value="UniProtKB-SubCell"/>
</dbReference>
<comment type="domain">
    <text evidence="13">The N-terminal half of the protein mediates interaction with RAB11A and functions as guanine nucleotide exchange factor. Four long alpha-helices (interrupted by a central kink) assemble into coiled coils, giving rise to a 'V' shape.</text>
</comment>
<feature type="compositionally biased region" description="Basic and acidic residues" evidence="15">
    <location>
        <begin position="659"/>
        <end position="668"/>
    </location>
</feature>
<dbReference type="AlphaFoldDB" id="A0A8J7TJT4"/>
<comment type="similarity">
    <text evidence="2 13">Belongs to the SH3BP5 family.</text>
</comment>
<keyword evidence="18" id="KW-1185">Reference proteome</keyword>
<dbReference type="GO" id="GO:0005737">
    <property type="term" value="C:cytoplasm"/>
    <property type="evidence" value="ECO:0007669"/>
    <property type="project" value="UniProtKB-SubCell"/>
</dbReference>